<feature type="compositionally biased region" description="Low complexity" evidence="1">
    <location>
        <begin position="75"/>
        <end position="88"/>
    </location>
</feature>
<feature type="compositionally biased region" description="Polar residues" evidence="1">
    <location>
        <begin position="188"/>
        <end position="204"/>
    </location>
</feature>
<feature type="compositionally biased region" description="Polar residues" evidence="1">
    <location>
        <begin position="103"/>
        <end position="113"/>
    </location>
</feature>
<feature type="region of interest" description="Disordered" evidence="1">
    <location>
        <begin position="1499"/>
        <end position="1518"/>
    </location>
</feature>
<dbReference type="SUPFAM" id="SSF48065">
    <property type="entry name" value="DBL homology domain (DH-domain)"/>
    <property type="match status" value="1"/>
</dbReference>
<protein>
    <recommendedName>
        <fullName evidence="2">DH domain-containing protein</fullName>
    </recommendedName>
</protein>
<feature type="compositionally biased region" description="Polar residues" evidence="1">
    <location>
        <begin position="1226"/>
        <end position="1238"/>
    </location>
</feature>
<feature type="compositionally biased region" description="Basic residues" evidence="1">
    <location>
        <begin position="1"/>
        <end position="12"/>
    </location>
</feature>
<sequence length="1548" mass="170504">MHFGRSHARSKSRSPAPLAYNPTSTLASRPPNFLPPSHYAAAAGLTYAGDTRKANGTSPGPDGLCSASPVAYPTSEDSSSLESAETSSHFGAVGRLIGRTPSKRSTVLLSRSNSKGDKNDKEQDPHDNRKSQLGNIPLLEMHLLPSLRDTVDRMTQPPRQQVEYGELADLRPGSSLHSIASRAPHGTPDSTSSTNIPRLRSQPSPAYKSALKSPIRRNALPAATISAPSPHTTSRRSEPDRSTPLYESTAHPQQRGDYSYPPPNNLPITPRAGLKGPSALPKPRVNTKSRSNPSTPLDSRRYTSFATPQPTRPPPSPFQNSSLPRPKNPRRDFGLPSDSGSELERQVGRALSPGRLIVTNAVIVPSSSESDHATKALKRRSQWIAPKKEVPPPPVSDSISSRPTPRQTSIPWARRGSSRPPAEDRRTIGLGLNVEGGFDGGKQRFAIDEDDVSVYEDEHDVDALMDEPALIASSDGDDESIYGEPSPPVESSRRPPLPRRPSNDRRNLEALQGIVDGLHREYRGDQHTVDDFSHSESEAGDDGHGMAIGASTDLQLRSRSPYVTEGKRTPSNVVDDESMYSEEEAFVERVPSRQSVRSRYARDDAFSESSREDSPPPAMTRSPMSLRQNRTSWKRPSSSLAVHDNANTVPRSPSASPHLGERKRPISPRMASVPPAPQTDTRDSLTNPPMAAHRRSKSSSHTSRSSRKEPAQSKRNSRRQSAEAGPRSSRLLTADGTQAGLSPRYSDDPNSRERLAFGIPESLSYGGNVTPDEHDSVVRPPFSRLGSATSIRPGLSRADSDLSVAEAGWEDQARVSKELSKGAAALLDALACKAARSGSSGQRLHVNESRGRDATPLVEQDTWLSRGGSSGSFRNTDATRTNELHARRRSFESVSEYSRSSPRSQHEDYAAPVSEAEYEDTYASPPQVVVHEASNSWRATLSEEIYNSLNKHYGQIEMERQELIYALLVSEQAFVRSARRVVRAVLLPLRARDTRAWLPGLPQDVTRFFDWLEDIVNLHIAIAHALSAVTTIWQKGSIVQRLAGTLKGFVPRLEVYMPYLARNESVQDTLKWYAEQDEGEFGEYLRLKEQEREQCSWSLERLLEEPAMRLKHYLDTFQVRHLYWMGFLVSRYDAERTFPQRLHDTTPLGHPDYLATLSLLYSTRTAVRVMEEVKRREDEYDFVKELSSRIDGLPTAPPLARRARRLLWYGSLECSVPETSRRSDCAAQTPSATPRTGNGNLGRVVNPQQSEGRTPSRLATAIRDWKTRRSRAGSFSSSLSSTLSVQTYETTSSASSASVLVTPRSDQFPSIRITGRNGAKGHARSPQVPQSIPESRVESRTLNVMVFSDMILLAVPSSNDGLSAGQAHSDEEERSRLLEGIGLSRILGVAELGERSVSLNLVPIPLDQLDTGITVENTPPTTITLSIAPSEPPETNPLELLKALRKCHHHTARGLSYPSLPAIITDDLELDTRQSLAGILSSGLPLPKSPSMQFEEAARDNGQVPGVPNGEDAGMRGEREERGWWTLRFQQVLREMQREEVPVALVGE</sequence>
<feature type="domain" description="DH" evidence="2">
    <location>
        <begin position="959"/>
        <end position="1113"/>
    </location>
</feature>
<evidence type="ECO:0000313" key="3">
    <source>
        <dbReference type="EMBL" id="KAJ8501764.1"/>
    </source>
</evidence>
<comment type="caution">
    <text evidence="3">The sequence shown here is derived from an EMBL/GenBank/DDBJ whole genome shotgun (WGS) entry which is preliminary data.</text>
</comment>
<feature type="region of interest" description="Disordered" evidence="1">
    <location>
        <begin position="176"/>
        <end position="348"/>
    </location>
</feature>
<feature type="compositionally biased region" description="Acidic residues" evidence="1">
    <location>
        <begin position="574"/>
        <end position="585"/>
    </location>
</feature>
<accession>A0AAD7U3H0</accession>
<feature type="region of interest" description="Disordered" evidence="1">
    <location>
        <begin position="50"/>
        <end position="136"/>
    </location>
</feature>
<gene>
    <name evidence="3" type="ORF">ONZ51_g391</name>
</gene>
<feature type="compositionally biased region" description="Basic and acidic residues" evidence="1">
    <location>
        <begin position="530"/>
        <end position="544"/>
    </location>
</feature>
<reference evidence="3" key="1">
    <citation type="submission" date="2022-11" db="EMBL/GenBank/DDBJ databases">
        <title>Genome Sequence of Cubamyces cubensis.</title>
        <authorList>
            <person name="Buettner E."/>
        </authorList>
    </citation>
    <scope>NUCLEOTIDE SEQUENCE</scope>
    <source>
        <strain evidence="3">MPL-01</strain>
    </source>
</reference>
<feature type="region of interest" description="Disordered" evidence="1">
    <location>
        <begin position="367"/>
        <end position="428"/>
    </location>
</feature>
<proteinExistence type="predicted"/>
<feature type="compositionally biased region" description="Basic and acidic residues" evidence="1">
    <location>
        <begin position="880"/>
        <end position="891"/>
    </location>
</feature>
<dbReference type="InterPro" id="IPR000219">
    <property type="entry name" value="DH_dom"/>
</dbReference>
<feature type="region of interest" description="Disordered" evidence="1">
    <location>
        <begin position="1309"/>
        <end position="1336"/>
    </location>
</feature>
<evidence type="ECO:0000313" key="4">
    <source>
        <dbReference type="Proteomes" id="UP001215151"/>
    </source>
</evidence>
<feature type="region of interest" description="Disordered" evidence="1">
    <location>
        <begin position="837"/>
        <end position="917"/>
    </location>
</feature>
<dbReference type="EMBL" id="JAPEVG010000004">
    <property type="protein sequence ID" value="KAJ8501764.1"/>
    <property type="molecule type" value="Genomic_DNA"/>
</dbReference>
<feature type="compositionally biased region" description="Basic and acidic residues" evidence="1">
    <location>
        <begin position="600"/>
        <end position="614"/>
    </location>
</feature>
<dbReference type="PROSITE" id="PS50010">
    <property type="entry name" value="DH_2"/>
    <property type="match status" value="1"/>
</dbReference>
<evidence type="ECO:0000259" key="2">
    <source>
        <dbReference type="PROSITE" id="PS50010"/>
    </source>
</evidence>
<feature type="region of interest" description="Disordered" evidence="1">
    <location>
        <begin position="457"/>
        <end position="508"/>
    </location>
</feature>
<feature type="region of interest" description="Disordered" evidence="1">
    <location>
        <begin position="1"/>
        <end position="38"/>
    </location>
</feature>
<dbReference type="Pfam" id="PF00621">
    <property type="entry name" value="RhoGEF"/>
    <property type="match status" value="1"/>
</dbReference>
<feature type="compositionally biased region" description="Polar residues" evidence="1">
    <location>
        <begin position="286"/>
        <end position="297"/>
    </location>
</feature>
<feature type="compositionally biased region" description="Low complexity" evidence="1">
    <location>
        <begin position="892"/>
        <end position="903"/>
    </location>
</feature>
<feature type="region of interest" description="Disordered" evidence="1">
    <location>
        <begin position="762"/>
        <end position="781"/>
    </location>
</feature>
<dbReference type="Gene3D" id="1.20.900.10">
    <property type="entry name" value="Dbl homology (DH) domain"/>
    <property type="match status" value="1"/>
</dbReference>
<organism evidence="3 4">
    <name type="scientific">Trametes cubensis</name>
    <dbReference type="NCBI Taxonomy" id="1111947"/>
    <lineage>
        <taxon>Eukaryota</taxon>
        <taxon>Fungi</taxon>
        <taxon>Dikarya</taxon>
        <taxon>Basidiomycota</taxon>
        <taxon>Agaricomycotina</taxon>
        <taxon>Agaricomycetes</taxon>
        <taxon>Polyporales</taxon>
        <taxon>Polyporaceae</taxon>
        <taxon>Trametes</taxon>
    </lineage>
</organism>
<dbReference type="GO" id="GO:0005085">
    <property type="term" value="F:guanyl-nucleotide exchange factor activity"/>
    <property type="evidence" value="ECO:0007669"/>
    <property type="project" value="InterPro"/>
</dbReference>
<dbReference type="Proteomes" id="UP001215151">
    <property type="component" value="Unassembled WGS sequence"/>
</dbReference>
<feature type="region of interest" description="Disordered" evidence="1">
    <location>
        <begin position="530"/>
        <end position="753"/>
    </location>
</feature>
<feature type="compositionally biased region" description="Basic and acidic residues" evidence="1">
    <location>
        <begin position="114"/>
        <end position="130"/>
    </location>
</feature>
<feature type="region of interest" description="Disordered" evidence="1">
    <location>
        <begin position="1219"/>
        <end position="1256"/>
    </location>
</feature>
<name>A0AAD7U3H0_9APHY</name>
<dbReference type="InterPro" id="IPR035899">
    <property type="entry name" value="DBL_dom_sf"/>
</dbReference>
<keyword evidence="4" id="KW-1185">Reference proteome</keyword>
<feature type="compositionally biased region" description="Polar residues" evidence="1">
    <location>
        <begin position="622"/>
        <end position="655"/>
    </location>
</feature>
<evidence type="ECO:0000256" key="1">
    <source>
        <dbReference type="SAM" id="MobiDB-lite"/>
    </source>
</evidence>